<keyword evidence="4" id="KW-0862">Zinc</keyword>
<dbReference type="InterPro" id="IPR008906">
    <property type="entry name" value="HATC_C_dom"/>
</dbReference>
<sequence>MKSDAEKPKQTLISKFLKSKSFMKEEFERLLLEFIIMTDQPFHVVENQAFLRFALYGRDLDGLFREDTLERRIVSLYDAEKLKIKDLLMVLAITTDNASSCDTIFNEFKRVASQKGLHFDCDNQRVRCRAHVVNLACKDAISILKTMSAIEVDDSSDISSDESNICEDESQPSAESGDLQSDSPDANPANDTASRNNLSLYHRVRKGIASISGTLRESFKSSCRIKKLRHRQLVRDTEVRWNSTDYMLRRLYDMKLEGNGKGEICSAAAVACDKLNKYYPTSDGLVYVMGLILDPRCKLEWYKCVGIPSQVAKSNKKMALQHWDTFYKPRNAEMYSVEEPLDILASQVKRAKTDRRDEFREYLSMPTVESVKDNDCLTWWKEHEQSFPSLAAMARDFLAVSGT</sequence>
<dbReference type="Pfam" id="PF05699">
    <property type="entry name" value="Dimer_Tnp_hAT"/>
    <property type="match status" value="1"/>
</dbReference>
<feature type="region of interest" description="Disordered" evidence="6">
    <location>
        <begin position="154"/>
        <end position="194"/>
    </location>
</feature>
<dbReference type="GO" id="GO:0005634">
    <property type="term" value="C:nucleus"/>
    <property type="evidence" value="ECO:0007669"/>
    <property type="project" value="UniProtKB-SubCell"/>
</dbReference>
<protein>
    <recommendedName>
        <fullName evidence="7">HAT C-terminal dimerisation domain-containing protein</fullName>
    </recommendedName>
</protein>
<keyword evidence="3" id="KW-0863">Zinc-finger</keyword>
<evidence type="ECO:0000259" key="7">
    <source>
        <dbReference type="Pfam" id="PF05699"/>
    </source>
</evidence>
<reference evidence="8" key="1">
    <citation type="submission" date="2021-06" db="EMBL/GenBank/DDBJ databases">
        <authorList>
            <person name="Hodson N. C."/>
            <person name="Mongue J. A."/>
            <person name="Jaron S. K."/>
        </authorList>
    </citation>
    <scope>NUCLEOTIDE SEQUENCE</scope>
</reference>
<evidence type="ECO:0000256" key="6">
    <source>
        <dbReference type="SAM" id="MobiDB-lite"/>
    </source>
</evidence>
<proteinExistence type="predicted"/>
<evidence type="ECO:0000256" key="3">
    <source>
        <dbReference type="ARBA" id="ARBA00022771"/>
    </source>
</evidence>
<comment type="caution">
    <text evidence="8">The sequence shown here is derived from an EMBL/GenBank/DDBJ whole genome shotgun (WGS) entry which is preliminary data.</text>
</comment>
<evidence type="ECO:0000256" key="4">
    <source>
        <dbReference type="ARBA" id="ARBA00022833"/>
    </source>
</evidence>
<evidence type="ECO:0000313" key="8">
    <source>
        <dbReference type="EMBL" id="CAG7832864.1"/>
    </source>
</evidence>
<evidence type="ECO:0000256" key="1">
    <source>
        <dbReference type="ARBA" id="ARBA00004123"/>
    </source>
</evidence>
<comment type="subcellular location">
    <subcellularLocation>
        <location evidence="1">Nucleus</location>
    </subcellularLocation>
</comment>
<name>A0A8J2LHW9_9HEXA</name>
<feature type="domain" description="HAT C-terminal dimerisation" evidence="7">
    <location>
        <begin position="358"/>
        <end position="400"/>
    </location>
</feature>
<dbReference type="PANTHER" id="PTHR46481">
    <property type="entry name" value="ZINC FINGER BED DOMAIN-CONTAINING PROTEIN 4"/>
    <property type="match status" value="1"/>
</dbReference>
<dbReference type="Proteomes" id="UP000708208">
    <property type="component" value="Unassembled WGS sequence"/>
</dbReference>
<dbReference type="OrthoDB" id="10043784at2759"/>
<keyword evidence="5" id="KW-0539">Nucleus</keyword>
<gene>
    <name evidence="8" type="ORF">AFUS01_LOCUS42524</name>
</gene>
<dbReference type="EMBL" id="CAJVCH010567357">
    <property type="protein sequence ID" value="CAG7832864.1"/>
    <property type="molecule type" value="Genomic_DNA"/>
</dbReference>
<accession>A0A8J2LHW9</accession>
<dbReference type="PANTHER" id="PTHR46481:SF10">
    <property type="entry name" value="ZINC FINGER BED DOMAIN-CONTAINING PROTEIN 39"/>
    <property type="match status" value="1"/>
</dbReference>
<dbReference type="GO" id="GO:0046983">
    <property type="term" value="F:protein dimerization activity"/>
    <property type="evidence" value="ECO:0007669"/>
    <property type="project" value="InterPro"/>
</dbReference>
<evidence type="ECO:0000256" key="5">
    <source>
        <dbReference type="ARBA" id="ARBA00023242"/>
    </source>
</evidence>
<dbReference type="AlphaFoldDB" id="A0A8J2LHW9"/>
<keyword evidence="2" id="KW-0479">Metal-binding</keyword>
<feature type="compositionally biased region" description="Acidic residues" evidence="6">
    <location>
        <begin position="154"/>
        <end position="170"/>
    </location>
</feature>
<feature type="non-terminal residue" evidence="8">
    <location>
        <position position="1"/>
    </location>
</feature>
<evidence type="ECO:0000256" key="2">
    <source>
        <dbReference type="ARBA" id="ARBA00022723"/>
    </source>
</evidence>
<dbReference type="GO" id="GO:0008270">
    <property type="term" value="F:zinc ion binding"/>
    <property type="evidence" value="ECO:0007669"/>
    <property type="project" value="UniProtKB-KW"/>
</dbReference>
<organism evidence="8 9">
    <name type="scientific">Allacma fusca</name>
    <dbReference type="NCBI Taxonomy" id="39272"/>
    <lineage>
        <taxon>Eukaryota</taxon>
        <taxon>Metazoa</taxon>
        <taxon>Ecdysozoa</taxon>
        <taxon>Arthropoda</taxon>
        <taxon>Hexapoda</taxon>
        <taxon>Collembola</taxon>
        <taxon>Symphypleona</taxon>
        <taxon>Sminthuridae</taxon>
        <taxon>Allacma</taxon>
    </lineage>
</organism>
<evidence type="ECO:0000313" key="9">
    <source>
        <dbReference type="Proteomes" id="UP000708208"/>
    </source>
</evidence>
<keyword evidence="9" id="KW-1185">Reference proteome</keyword>
<dbReference type="InterPro" id="IPR052035">
    <property type="entry name" value="ZnF_BED_domain_contain"/>
</dbReference>
<feature type="compositionally biased region" description="Polar residues" evidence="6">
    <location>
        <begin position="171"/>
        <end position="194"/>
    </location>
</feature>